<keyword evidence="1" id="KW-0812">Transmembrane</keyword>
<dbReference type="AlphaFoldDB" id="A0A399SZC3"/>
<keyword evidence="1" id="KW-1133">Transmembrane helix</keyword>
<keyword evidence="1" id="KW-0472">Membrane</keyword>
<dbReference type="RefSeq" id="WP_119438318.1">
    <property type="nucleotide sequence ID" value="NZ_QWGR01000006.1"/>
</dbReference>
<protein>
    <submittedName>
        <fullName evidence="2">Uncharacterized protein</fullName>
    </submittedName>
</protein>
<reference evidence="2 3" key="1">
    <citation type="submission" date="2018-08" db="EMBL/GenBank/DDBJ databases">
        <title>Pallidiluteibacterium maritimus gen. nov., sp. nov., isolated from coastal sediment.</title>
        <authorList>
            <person name="Zhou L.Y."/>
        </authorList>
    </citation>
    <scope>NUCLEOTIDE SEQUENCE [LARGE SCALE GENOMIC DNA]</scope>
    <source>
        <strain evidence="2 3">XSD2</strain>
    </source>
</reference>
<name>A0A399SZC3_9BACT</name>
<accession>A0A399SZC3</accession>
<dbReference type="Proteomes" id="UP000265926">
    <property type="component" value="Unassembled WGS sequence"/>
</dbReference>
<organism evidence="2 3">
    <name type="scientific">Maribellus luteus</name>
    <dbReference type="NCBI Taxonomy" id="2305463"/>
    <lineage>
        <taxon>Bacteria</taxon>
        <taxon>Pseudomonadati</taxon>
        <taxon>Bacteroidota</taxon>
        <taxon>Bacteroidia</taxon>
        <taxon>Marinilabiliales</taxon>
        <taxon>Prolixibacteraceae</taxon>
        <taxon>Maribellus</taxon>
    </lineage>
</organism>
<evidence type="ECO:0000256" key="1">
    <source>
        <dbReference type="SAM" id="Phobius"/>
    </source>
</evidence>
<gene>
    <name evidence="2" type="ORF">D1614_12690</name>
</gene>
<dbReference type="EMBL" id="QWGR01000006">
    <property type="protein sequence ID" value="RIJ47972.1"/>
    <property type="molecule type" value="Genomic_DNA"/>
</dbReference>
<keyword evidence="3" id="KW-1185">Reference proteome</keyword>
<sequence>MIKLKSENYQLDLHAAQQIKDKVTEETCKTNVNPQLIFKQSYTGYTVKTFVGNWTPNGFWLSKYRKQLFQLRPDVIAKFRFEQEADKIHLSLRYSIGFSSVFTGLVIILLFSTAFLSLGATAYLVVLVAMTALYVLLAFVELGRLEQAVKDKIL</sequence>
<feature type="transmembrane region" description="Helical" evidence="1">
    <location>
        <begin position="96"/>
        <end position="116"/>
    </location>
</feature>
<comment type="caution">
    <text evidence="2">The sequence shown here is derived from an EMBL/GenBank/DDBJ whole genome shotgun (WGS) entry which is preliminary data.</text>
</comment>
<proteinExistence type="predicted"/>
<evidence type="ECO:0000313" key="2">
    <source>
        <dbReference type="EMBL" id="RIJ47972.1"/>
    </source>
</evidence>
<feature type="transmembrane region" description="Helical" evidence="1">
    <location>
        <begin position="122"/>
        <end position="142"/>
    </location>
</feature>
<evidence type="ECO:0000313" key="3">
    <source>
        <dbReference type="Proteomes" id="UP000265926"/>
    </source>
</evidence>